<protein>
    <submittedName>
        <fullName evidence="2">Uncharacterized protein</fullName>
    </submittedName>
</protein>
<dbReference type="EMBL" id="FOZN01000002">
    <property type="protein sequence ID" value="SFS07901.1"/>
    <property type="molecule type" value="Genomic_DNA"/>
</dbReference>
<name>A0AA94HLK2_9MICO</name>
<evidence type="ECO:0000313" key="3">
    <source>
        <dbReference type="Proteomes" id="UP000198506"/>
    </source>
</evidence>
<dbReference type="AlphaFoldDB" id="A0AA94HLK2"/>
<reference evidence="2 3" key="1">
    <citation type="submission" date="2016-10" db="EMBL/GenBank/DDBJ databases">
        <authorList>
            <person name="Varghese N."/>
            <person name="Submissions S."/>
        </authorList>
    </citation>
    <scope>NUCLEOTIDE SEQUENCE [LARGE SCALE GENOMIC DNA]</scope>
    <source>
        <strain evidence="2 3">IAM 15147</strain>
    </source>
</reference>
<keyword evidence="3" id="KW-1185">Reference proteome</keyword>
<organism evidence="2 3">
    <name type="scientific">Agrococcus baldri</name>
    <dbReference type="NCBI Taxonomy" id="153730"/>
    <lineage>
        <taxon>Bacteria</taxon>
        <taxon>Bacillati</taxon>
        <taxon>Actinomycetota</taxon>
        <taxon>Actinomycetes</taxon>
        <taxon>Micrococcales</taxon>
        <taxon>Microbacteriaceae</taxon>
        <taxon>Agrococcus</taxon>
    </lineage>
</organism>
<sequence length="97" mass="11082">MTTSVMPQSPAVRGPPPLLRCDLLELEPRFQLLEPLERRELLEPPKKPPPPDRDPPPKKLREPPLERKPPPPPLREPPLLNPPIFAMQAEYRATPQP</sequence>
<gene>
    <name evidence="2" type="ORF">SAMN04487783_1024</name>
</gene>
<comment type="caution">
    <text evidence="2">The sequence shown here is derived from an EMBL/GenBank/DDBJ whole genome shotgun (WGS) entry which is preliminary data.</text>
</comment>
<feature type="compositionally biased region" description="Pro residues" evidence="1">
    <location>
        <begin position="70"/>
        <end position="81"/>
    </location>
</feature>
<feature type="compositionally biased region" description="Basic and acidic residues" evidence="1">
    <location>
        <begin position="35"/>
        <end position="69"/>
    </location>
</feature>
<proteinExistence type="predicted"/>
<dbReference type="Proteomes" id="UP000198506">
    <property type="component" value="Unassembled WGS sequence"/>
</dbReference>
<accession>A0AA94HLK2</accession>
<evidence type="ECO:0000313" key="2">
    <source>
        <dbReference type="EMBL" id="SFS07901.1"/>
    </source>
</evidence>
<evidence type="ECO:0000256" key="1">
    <source>
        <dbReference type="SAM" id="MobiDB-lite"/>
    </source>
</evidence>
<feature type="region of interest" description="Disordered" evidence="1">
    <location>
        <begin position="35"/>
        <end position="97"/>
    </location>
</feature>